<dbReference type="STRING" id="340177.Cag_1579"/>
<dbReference type="InterPro" id="IPR036165">
    <property type="entry name" value="YefM-like_sf"/>
</dbReference>
<evidence type="ECO:0000313" key="2">
    <source>
        <dbReference type="EMBL" id="ABB28834.1"/>
    </source>
</evidence>
<accession>Q3AQ91</accession>
<dbReference type="EMBL" id="CP000108">
    <property type="protein sequence ID" value="ABB28834.1"/>
    <property type="molecule type" value="Genomic_DNA"/>
</dbReference>
<evidence type="ECO:0008006" key="3">
    <source>
        <dbReference type="Google" id="ProtNLM"/>
    </source>
</evidence>
<evidence type="ECO:0000256" key="1">
    <source>
        <dbReference type="ARBA" id="ARBA00009981"/>
    </source>
</evidence>
<comment type="similarity">
    <text evidence="1">Belongs to the phD/YefM antitoxin family.</text>
</comment>
<dbReference type="AlphaFoldDB" id="Q3AQ91"/>
<dbReference type="SUPFAM" id="SSF143120">
    <property type="entry name" value="YefM-like"/>
    <property type="match status" value="1"/>
</dbReference>
<dbReference type="eggNOG" id="ENOG50336KG">
    <property type="taxonomic scope" value="Bacteria"/>
</dbReference>
<gene>
    <name evidence="2" type="ordered locus">Cag_1579</name>
</gene>
<proteinExistence type="inferred from homology"/>
<reference evidence="2" key="1">
    <citation type="submission" date="2005-08" db="EMBL/GenBank/DDBJ databases">
        <title>Complete sequence of Chlorobium chlorochromatii CaD3.</title>
        <authorList>
            <person name="Copeland A."/>
            <person name="Lucas S."/>
            <person name="Lapidus A."/>
            <person name="Barry K."/>
            <person name="Detter J.C."/>
            <person name="Glavina T."/>
            <person name="Hammon N."/>
            <person name="Israni S."/>
            <person name="Pitluck S."/>
            <person name="Bryant D."/>
            <person name="Schmutz J."/>
            <person name="Larimer F."/>
            <person name="Land M."/>
            <person name="Kyrpides N."/>
            <person name="Ivanova N."/>
            <person name="Richardson P."/>
        </authorList>
    </citation>
    <scope>NUCLEOTIDE SEQUENCE [LARGE SCALE GENOMIC DNA]</scope>
    <source>
        <strain evidence="2">CaD3</strain>
    </source>
</reference>
<protein>
    <recommendedName>
        <fullName evidence="3">Antitoxin</fullName>
    </recommendedName>
</protein>
<organism evidence="2">
    <name type="scientific">Chlorobium chlorochromatii (strain CaD3)</name>
    <dbReference type="NCBI Taxonomy" id="340177"/>
    <lineage>
        <taxon>Bacteria</taxon>
        <taxon>Pseudomonadati</taxon>
        <taxon>Chlorobiota</taxon>
        <taxon>Chlorobiia</taxon>
        <taxon>Chlorobiales</taxon>
        <taxon>Chlorobiaceae</taxon>
        <taxon>Chlorobium/Pelodictyon group</taxon>
        <taxon>Chlorobium</taxon>
    </lineage>
</organism>
<dbReference type="KEGG" id="cch:Cag_1579"/>
<sequence length="75" mass="8903">MITTRKAMYLNPQFIEKAGKKEFVVLPYEEYQAIEKMMEDYMDLIDVRETKAETQNQPSVPLDEVITMLKKRMNV</sequence>
<dbReference type="HOGENOM" id="CLU_2664989_0_0_10"/>
<name>Q3AQ91_CHLCH</name>